<dbReference type="RefSeq" id="WP_012599042.1">
    <property type="nucleotide sequence ID" value="NC_011729.1"/>
</dbReference>
<dbReference type="OrthoDB" id="512249at2"/>
<dbReference type="InterPro" id="IPR036673">
    <property type="entry name" value="Cyanovirin-N_sf"/>
</dbReference>
<dbReference type="Gene3D" id="2.30.60.10">
    <property type="entry name" value="Cyanovirin-N"/>
    <property type="match status" value="1"/>
</dbReference>
<evidence type="ECO:0000313" key="4">
    <source>
        <dbReference type="Proteomes" id="UP000002384"/>
    </source>
</evidence>
<feature type="chain" id="PRO_5002858473" evidence="1">
    <location>
        <begin position="32"/>
        <end position="156"/>
    </location>
</feature>
<dbReference type="AlphaFoldDB" id="B7KAY8"/>
<dbReference type="SUPFAM" id="SSF51322">
    <property type="entry name" value="Cyanovirin-N"/>
    <property type="match status" value="1"/>
</dbReference>
<dbReference type="eggNOG" id="ENOG503217F">
    <property type="taxonomic scope" value="Bacteria"/>
</dbReference>
<dbReference type="EMBL" id="CP001291">
    <property type="protein sequence ID" value="ACK70098.1"/>
    <property type="molecule type" value="Genomic_DNA"/>
</dbReference>
<organism evidence="3 4">
    <name type="scientific">Gloeothece citriformis (strain PCC 7424)</name>
    <name type="common">Cyanothece sp. (strain PCC 7424)</name>
    <dbReference type="NCBI Taxonomy" id="65393"/>
    <lineage>
        <taxon>Bacteria</taxon>
        <taxon>Bacillati</taxon>
        <taxon>Cyanobacteriota</taxon>
        <taxon>Cyanophyceae</taxon>
        <taxon>Oscillatoriophycideae</taxon>
        <taxon>Chroococcales</taxon>
        <taxon>Aphanothecaceae</taxon>
        <taxon>Gloeothece</taxon>
        <taxon>Gloeothece citriformis</taxon>
    </lineage>
</organism>
<protein>
    <submittedName>
        <fullName evidence="3">Cyanovirin-N domain protein</fullName>
    </submittedName>
</protein>
<evidence type="ECO:0000313" key="3">
    <source>
        <dbReference type="EMBL" id="ACK70098.1"/>
    </source>
</evidence>
<accession>B7KAY8</accession>
<gene>
    <name evidence="3" type="ordered locus">PCC7424_1660</name>
</gene>
<sequence>MKKTLPLLRIAFTLLLALCFFLNVVPGKAWATGEFSASCTNVTISHNDDSNPDTIGTPILSASCQNLDGSYVETTLDLNPYIGNGDGILSWAGDKNNFGLSCYDLEISNTGMLTGMCFKDIKRVDGKLVIPNPKEIEASINLNAHIANLDGTLKYE</sequence>
<dbReference type="Pfam" id="PF08881">
    <property type="entry name" value="CVNH"/>
    <property type="match status" value="1"/>
</dbReference>
<feature type="signal peptide" evidence="1">
    <location>
        <begin position="1"/>
        <end position="31"/>
    </location>
</feature>
<reference evidence="4" key="1">
    <citation type="journal article" date="2011" name="MBio">
        <title>Novel metabolic attributes of the genus Cyanothece, comprising a group of unicellular nitrogen-fixing Cyanobacteria.</title>
        <authorList>
            <person name="Bandyopadhyay A."/>
            <person name="Elvitigala T."/>
            <person name="Welsh E."/>
            <person name="Stockel J."/>
            <person name="Liberton M."/>
            <person name="Min H."/>
            <person name="Sherman L.A."/>
            <person name="Pakrasi H.B."/>
        </authorList>
    </citation>
    <scope>NUCLEOTIDE SEQUENCE [LARGE SCALE GENOMIC DNA]</scope>
    <source>
        <strain evidence="4">PCC 7424</strain>
    </source>
</reference>
<dbReference type="SMART" id="SM01111">
    <property type="entry name" value="CVNH"/>
    <property type="match status" value="1"/>
</dbReference>
<dbReference type="InterPro" id="IPR011058">
    <property type="entry name" value="Cyanovirin-N"/>
</dbReference>
<dbReference type="KEGG" id="cyc:PCC7424_1660"/>
<dbReference type="Proteomes" id="UP000002384">
    <property type="component" value="Chromosome"/>
</dbReference>
<keyword evidence="1" id="KW-0732">Signal</keyword>
<feature type="domain" description="Cyanovirin-N" evidence="2">
    <location>
        <begin position="34"/>
        <end position="155"/>
    </location>
</feature>
<dbReference type="HOGENOM" id="CLU_144945_1_2_3"/>
<keyword evidence="4" id="KW-1185">Reference proteome</keyword>
<evidence type="ECO:0000259" key="2">
    <source>
        <dbReference type="SMART" id="SM01111"/>
    </source>
</evidence>
<name>B7KAY8_GLOC7</name>
<proteinExistence type="predicted"/>
<evidence type="ECO:0000256" key="1">
    <source>
        <dbReference type="SAM" id="SignalP"/>
    </source>
</evidence>